<protein>
    <submittedName>
        <fullName evidence="1">Uncharacterized protein</fullName>
    </submittedName>
</protein>
<reference evidence="1" key="1">
    <citation type="submission" date="2020-11" db="EMBL/GenBank/DDBJ databases">
        <authorList>
            <consortium name="DOE Joint Genome Institute"/>
            <person name="Ahrendt S."/>
            <person name="Riley R."/>
            <person name="Andreopoulos W."/>
            <person name="Labutti K."/>
            <person name="Pangilinan J."/>
            <person name="Ruiz-Duenas F.J."/>
            <person name="Barrasa J.M."/>
            <person name="Sanchez-Garcia M."/>
            <person name="Camarero S."/>
            <person name="Miyauchi S."/>
            <person name="Serrano A."/>
            <person name="Linde D."/>
            <person name="Babiker R."/>
            <person name="Drula E."/>
            <person name="Ayuso-Fernandez I."/>
            <person name="Pacheco R."/>
            <person name="Padilla G."/>
            <person name="Ferreira P."/>
            <person name="Barriuso J."/>
            <person name="Kellner H."/>
            <person name="Castanera R."/>
            <person name="Alfaro M."/>
            <person name="Ramirez L."/>
            <person name="Pisabarro A.G."/>
            <person name="Kuo A."/>
            <person name="Tritt A."/>
            <person name="Lipzen A."/>
            <person name="He G."/>
            <person name="Yan M."/>
            <person name="Ng V."/>
            <person name="Cullen D."/>
            <person name="Martin F."/>
            <person name="Rosso M.-N."/>
            <person name="Henrissat B."/>
            <person name="Hibbett D."/>
            <person name="Martinez A.T."/>
            <person name="Grigoriev I.V."/>
        </authorList>
    </citation>
    <scope>NUCLEOTIDE SEQUENCE</scope>
    <source>
        <strain evidence="1">AH 40177</strain>
    </source>
</reference>
<proteinExistence type="predicted"/>
<feature type="non-terminal residue" evidence="1">
    <location>
        <position position="1"/>
    </location>
</feature>
<name>A0A9P5UDZ0_9AGAR</name>
<comment type="caution">
    <text evidence="1">The sequence shown here is derived from an EMBL/GenBank/DDBJ whole genome shotgun (WGS) entry which is preliminary data.</text>
</comment>
<dbReference type="Proteomes" id="UP000772434">
    <property type="component" value="Unassembled WGS sequence"/>
</dbReference>
<accession>A0A9P5UDZ0</accession>
<sequence>MTSTIVLPSSAVSTDPSVPTPLKLGRPTWLADVPKTKMADVSSSPNTPTSVIPPIPLELSGQPQKQALIYGYILDDTTSTKLNLSCSFEAVLEFIKSAKELGLDQYYTLLSCFAYDDLHLLYFAIKYPWHDDTWTHAEQLRIPSEDILEKLSEKMQVKPRWFGYEDLTDGRRGGWNSVNPAPRVVYNYAKGIVDEDS</sequence>
<gene>
    <name evidence="1" type="ORF">BDP27DRAFT_1314343</name>
</gene>
<evidence type="ECO:0000313" key="1">
    <source>
        <dbReference type="EMBL" id="KAF9075694.1"/>
    </source>
</evidence>
<evidence type="ECO:0000313" key="2">
    <source>
        <dbReference type="Proteomes" id="UP000772434"/>
    </source>
</evidence>
<keyword evidence="2" id="KW-1185">Reference proteome</keyword>
<organism evidence="1 2">
    <name type="scientific">Rhodocollybia butyracea</name>
    <dbReference type="NCBI Taxonomy" id="206335"/>
    <lineage>
        <taxon>Eukaryota</taxon>
        <taxon>Fungi</taxon>
        <taxon>Dikarya</taxon>
        <taxon>Basidiomycota</taxon>
        <taxon>Agaricomycotina</taxon>
        <taxon>Agaricomycetes</taxon>
        <taxon>Agaricomycetidae</taxon>
        <taxon>Agaricales</taxon>
        <taxon>Marasmiineae</taxon>
        <taxon>Omphalotaceae</taxon>
        <taxon>Rhodocollybia</taxon>
    </lineage>
</organism>
<dbReference type="EMBL" id="JADNRY010000008">
    <property type="protein sequence ID" value="KAF9075694.1"/>
    <property type="molecule type" value="Genomic_DNA"/>
</dbReference>
<dbReference type="AlphaFoldDB" id="A0A9P5UDZ0"/>
<dbReference type="OrthoDB" id="3085991at2759"/>